<dbReference type="InterPro" id="IPR002734">
    <property type="entry name" value="RibDG_C"/>
</dbReference>
<dbReference type="PROSITE" id="PS51747">
    <property type="entry name" value="CYT_DCMP_DEAMINASES_2"/>
    <property type="match status" value="1"/>
</dbReference>
<keyword evidence="7 11" id="KW-0560">Oxidoreductase</keyword>
<comment type="function">
    <text evidence="1 11">Converts 2,5-diamino-6-(ribosylamino)-4(3h)-pyrimidinone 5'-phosphate into 5-amino-6-(ribosylamino)-2,4(1h,3h)-pyrimidinedione 5'-phosphate.</text>
</comment>
<keyword evidence="11 17" id="KW-0378">Hydrolase</keyword>
<evidence type="ECO:0000256" key="1">
    <source>
        <dbReference type="ARBA" id="ARBA00002151"/>
    </source>
</evidence>
<feature type="binding site" evidence="13">
    <location>
        <position position="221"/>
    </location>
    <ligand>
        <name>NADP(+)</name>
        <dbReference type="ChEBI" id="CHEBI:58349"/>
    </ligand>
</feature>
<dbReference type="EC" id="1.1.1.193" evidence="11"/>
<proteinExistence type="inferred from homology"/>
<evidence type="ECO:0000256" key="15">
    <source>
        <dbReference type="SAM" id="MobiDB-lite"/>
    </source>
</evidence>
<comment type="cofactor">
    <cofactor evidence="11 14">
        <name>Zn(2+)</name>
        <dbReference type="ChEBI" id="CHEBI:29105"/>
    </cofactor>
    <text evidence="11 14">Binds 1 zinc ion.</text>
</comment>
<evidence type="ECO:0000259" key="16">
    <source>
        <dbReference type="PROSITE" id="PS51747"/>
    </source>
</evidence>
<reference evidence="17" key="1">
    <citation type="journal article" date="2021" name="PeerJ">
        <title>Extensive microbial diversity within the chicken gut microbiome revealed by metagenomics and culture.</title>
        <authorList>
            <person name="Gilroy R."/>
            <person name="Ravi A."/>
            <person name="Getino M."/>
            <person name="Pursley I."/>
            <person name="Horton D.L."/>
            <person name="Alikhan N.F."/>
            <person name="Baker D."/>
            <person name="Gharbi K."/>
            <person name="Hall N."/>
            <person name="Watson M."/>
            <person name="Adriaenssens E.M."/>
            <person name="Foster-Nyarko E."/>
            <person name="Jarju S."/>
            <person name="Secka A."/>
            <person name="Antonio M."/>
            <person name="Oren A."/>
            <person name="Chaudhuri R.R."/>
            <person name="La Ragione R."/>
            <person name="Hildebrand F."/>
            <person name="Pallen M.J."/>
        </authorList>
    </citation>
    <scope>NUCLEOTIDE SEQUENCE</scope>
    <source>
        <strain evidence="17">ChiHejej3B27-3195</strain>
    </source>
</reference>
<keyword evidence="8" id="KW-0511">Multifunctional enzyme</keyword>
<evidence type="ECO:0000256" key="14">
    <source>
        <dbReference type="PIRSR" id="PIRSR006769-3"/>
    </source>
</evidence>
<feature type="binding site" evidence="14">
    <location>
        <position position="56"/>
    </location>
    <ligand>
        <name>Zn(2+)</name>
        <dbReference type="ChEBI" id="CHEBI:29105"/>
        <note>catalytic</note>
    </ligand>
</feature>
<name>A0A9D1UVC4_9MICC</name>
<comment type="similarity">
    <text evidence="5 11">In the C-terminal section; belongs to the HTP reductase family.</text>
</comment>
<dbReference type="Pfam" id="PF00383">
    <property type="entry name" value="dCMP_cyt_deam_1"/>
    <property type="match status" value="1"/>
</dbReference>
<comment type="pathway">
    <text evidence="2 11">Cofactor biosynthesis; riboflavin biosynthesis; 5-amino-6-(D-ribitylamino)uracil from GTP: step 2/4.</text>
</comment>
<keyword evidence="11" id="KW-0686">Riboflavin biosynthesis</keyword>
<feature type="binding site" evidence="13">
    <location>
        <begin position="302"/>
        <end position="308"/>
    </location>
    <ligand>
        <name>NADP(+)</name>
        <dbReference type="ChEBI" id="CHEBI:58349"/>
    </ligand>
</feature>
<protein>
    <recommendedName>
        <fullName evidence="11">Riboflavin biosynthesis protein RibD</fullName>
    </recommendedName>
    <domain>
        <recommendedName>
            <fullName evidence="11">Diaminohydroxyphosphoribosylaminopyrimidine deaminase</fullName>
            <shortName evidence="11">DRAP deaminase</shortName>
            <ecNumber evidence="11">3.5.4.26</ecNumber>
        </recommendedName>
        <alternativeName>
            <fullName evidence="11">Riboflavin-specific deaminase</fullName>
        </alternativeName>
    </domain>
    <domain>
        <recommendedName>
            <fullName evidence="11">5-amino-6-(5-phosphoribosylamino)uracil reductase</fullName>
            <ecNumber evidence="11">1.1.1.193</ecNumber>
        </recommendedName>
        <alternativeName>
            <fullName evidence="11">HTP reductase</fullName>
        </alternativeName>
    </domain>
</protein>
<evidence type="ECO:0000256" key="3">
    <source>
        <dbReference type="ARBA" id="ARBA00004910"/>
    </source>
</evidence>
<keyword evidence="11 14" id="KW-0479">Metal-binding</keyword>
<feature type="binding site" evidence="13">
    <location>
        <position position="229"/>
    </location>
    <ligand>
        <name>substrate</name>
    </ligand>
</feature>
<dbReference type="GO" id="GO:0008835">
    <property type="term" value="F:diaminohydroxyphosphoribosylaminopyrimidine deaminase activity"/>
    <property type="evidence" value="ECO:0007669"/>
    <property type="project" value="UniProtKB-EC"/>
</dbReference>
<dbReference type="PIRSF" id="PIRSF006769">
    <property type="entry name" value="RibD"/>
    <property type="match status" value="1"/>
</dbReference>
<evidence type="ECO:0000313" key="18">
    <source>
        <dbReference type="Proteomes" id="UP000824151"/>
    </source>
</evidence>
<comment type="catalytic activity">
    <reaction evidence="10 11">
        <text>2,5-diamino-6-hydroxy-4-(5-phosphoribosylamino)-pyrimidine + H2O + H(+) = 5-amino-6-(5-phospho-D-ribosylamino)uracil + NH4(+)</text>
        <dbReference type="Rhea" id="RHEA:21868"/>
        <dbReference type="ChEBI" id="CHEBI:15377"/>
        <dbReference type="ChEBI" id="CHEBI:15378"/>
        <dbReference type="ChEBI" id="CHEBI:28938"/>
        <dbReference type="ChEBI" id="CHEBI:58453"/>
        <dbReference type="ChEBI" id="CHEBI:58614"/>
        <dbReference type="EC" id="3.5.4.26"/>
    </reaction>
</comment>
<evidence type="ECO:0000256" key="2">
    <source>
        <dbReference type="ARBA" id="ARBA00004882"/>
    </source>
</evidence>
<dbReference type="SUPFAM" id="SSF53597">
    <property type="entry name" value="Dihydrofolate reductase-like"/>
    <property type="match status" value="1"/>
</dbReference>
<feature type="binding site" evidence="13">
    <location>
        <position position="179"/>
    </location>
    <ligand>
        <name>NADP(+)</name>
        <dbReference type="ChEBI" id="CHEBI:58349"/>
    </ligand>
</feature>
<feature type="binding site" evidence="14">
    <location>
        <position position="110"/>
    </location>
    <ligand>
        <name>Zn(2+)</name>
        <dbReference type="ChEBI" id="CHEBI:29105"/>
        <note>catalytic</note>
    </ligand>
</feature>
<dbReference type="InterPro" id="IPR016193">
    <property type="entry name" value="Cytidine_deaminase-like"/>
</dbReference>
<dbReference type="InterPro" id="IPR050765">
    <property type="entry name" value="Riboflavin_Biosynth_HTPR"/>
</dbReference>
<evidence type="ECO:0000256" key="8">
    <source>
        <dbReference type="ARBA" id="ARBA00023268"/>
    </source>
</evidence>
<dbReference type="GO" id="GO:0046872">
    <property type="term" value="F:metal ion binding"/>
    <property type="evidence" value="ECO:0007669"/>
    <property type="project" value="UniProtKB-KW"/>
</dbReference>
<dbReference type="InterPro" id="IPR024072">
    <property type="entry name" value="DHFR-like_dom_sf"/>
</dbReference>
<dbReference type="SUPFAM" id="SSF53927">
    <property type="entry name" value="Cytidine deaminase-like"/>
    <property type="match status" value="1"/>
</dbReference>
<evidence type="ECO:0000256" key="13">
    <source>
        <dbReference type="PIRSR" id="PIRSR006769-2"/>
    </source>
</evidence>
<evidence type="ECO:0000256" key="9">
    <source>
        <dbReference type="ARBA" id="ARBA00049861"/>
    </source>
</evidence>
<keyword evidence="11 14" id="KW-0862">Zinc</keyword>
<feature type="binding site" evidence="13">
    <location>
        <position position="209"/>
    </location>
    <ligand>
        <name>substrate</name>
    </ligand>
</feature>
<feature type="binding site" evidence="13">
    <location>
        <position position="300"/>
    </location>
    <ligand>
        <name>substrate</name>
    </ligand>
</feature>
<dbReference type="EMBL" id="DXGD01000487">
    <property type="protein sequence ID" value="HIX01053.1"/>
    <property type="molecule type" value="Genomic_DNA"/>
</dbReference>
<sequence>MSIDLTRSAIERAMELAIEAANHGARGANPLVGAALVDPEGDVVALGYHRGAGSPHAEYSVLEASGLLDGTHGSRKAQGFPALGAARGPEDLTLISTLEPCRHHGRQPACTEVIAAAGVTRVVFGTADPTLSAGGGSSVLSGQGISVMGGVLEPQARDLNWRWERARHEDRPFVTVHLAQSLDARIAAADGTSQWITGTASRVHTHRVRQRIDAILVGTNTVEVDDPKLTARDETGAVVDHQPLRCVMGRRQIREEAQLKQGHAEGDGWLQLRTRDPRAALAELAEVVHDGYPVRHVLVEGGQSVLSAFFAEDLVDEVFVYHAPMLLGGDRHSLGDIGVATLDQAHHFRLDPAEDGPVSILGDDVCLHLAPAQPPRSGSDAPTSYPHPAQ</sequence>
<feature type="domain" description="CMP/dCMP-type deaminase" evidence="16">
    <location>
        <begin position="8"/>
        <end position="138"/>
    </location>
</feature>
<dbReference type="Gene3D" id="3.40.430.10">
    <property type="entry name" value="Dihydrofolate Reductase, subunit A"/>
    <property type="match status" value="1"/>
</dbReference>
<dbReference type="PANTHER" id="PTHR38011">
    <property type="entry name" value="DIHYDROFOLATE REDUCTASE FAMILY PROTEIN (AFU_ORTHOLOGUE AFUA_8G06820)"/>
    <property type="match status" value="1"/>
</dbReference>
<feature type="binding site" evidence="13">
    <location>
        <position position="193"/>
    </location>
    <ligand>
        <name>substrate</name>
    </ligand>
</feature>
<comment type="pathway">
    <text evidence="3 11">Cofactor biosynthesis; riboflavin biosynthesis; 5-amino-6-(D-ribitylamino)uracil from GTP: step 3/4.</text>
</comment>
<dbReference type="InterPro" id="IPR002125">
    <property type="entry name" value="CMP_dCMP_dom"/>
</dbReference>
<comment type="caution">
    <text evidence="17">The sequence shown here is derived from an EMBL/GenBank/DDBJ whole genome shotgun (WGS) entry which is preliminary data.</text>
</comment>
<comment type="catalytic activity">
    <reaction evidence="9 11">
        <text>5-amino-6-(5-phospho-D-ribitylamino)uracil + NADP(+) = 5-amino-6-(5-phospho-D-ribosylamino)uracil + NADPH + H(+)</text>
        <dbReference type="Rhea" id="RHEA:17845"/>
        <dbReference type="ChEBI" id="CHEBI:15378"/>
        <dbReference type="ChEBI" id="CHEBI:57783"/>
        <dbReference type="ChEBI" id="CHEBI:58349"/>
        <dbReference type="ChEBI" id="CHEBI:58421"/>
        <dbReference type="ChEBI" id="CHEBI:58453"/>
        <dbReference type="EC" id="1.1.1.193"/>
    </reaction>
</comment>
<comment type="similarity">
    <text evidence="4 11">In the N-terminal section; belongs to the cytidine and deoxycytidylate deaminase family.</text>
</comment>
<evidence type="ECO:0000256" key="7">
    <source>
        <dbReference type="ARBA" id="ARBA00023002"/>
    </source>
</evidence>
<evidence type="ECO:0000313" key="17">
    <source>
        <dbReference type="EMBL" id="HIX01053.1"/>
    </source>
</evidence>
<dbReference type="InterPro" id="IPR004794">
    <property type="entry name" value="Eubact_RibD"/>
</dbReference>
<evidence type="ECO:0000256" key="10">
    <source>
        <dbReference type="ARBA" id="ARBA00049886"/>
    </source>
</evidence>
<feature type="binding site" evidence="14">
    <location>
        <position position="101"/>
    </location>
    <ligand>
        <name>Zn(2+)</name>
        <dbReference type="ChEBI" id="CHEBI:29105"/>
        <note>catalytic</note>
    </ligand>
</feature>
<evidence type="ECO:0000256" key="6">
    <source>
        <dbReference type="ARBA" id="ARBA00022857"/>
    </source>
</evidence>
<feature type="binding site" evidence="13">
    <location>
        <position position="225"/>
    </location>
    <ligand>
        <name>NADP(+)</name>
        <dbReference type="ChEBI" id="CHEBI:58349"/>
    </ligand>
</feature>
<gene>
    <name evidence="17" type="primary">ribD</name>
    <name evidence="17" type="ORF">H9871_13030</name>
</gene>
<dbReference type="GO" id="GO:0008703">
    <property type="term" value="F:5-amino-6-(5-phosphoribosylamino)uracil reductase activity"/>
    <property type="evidence" value="ECO:0007669"/>
    <property type="project" value="UniProtKB-EC"/>
</dbReference>
<reference evidence="17" key="2">
    <citation type="submission" date="2021-04" db="EMBL/GenBank/DDBJ databases">
        <authorList>
            <person name="Gilroy R."/>
        </authorList>
    </citation>
    <scope>NUCLEOTIDE SEQUENCE</scope>
    <source>
        <strain evidence="17">ChiHejej3B27-3195</strain>
    </source>
</reference>
<accession>A0A9D1UVC4</accession>
<dbReference type="AlphaFoldDB" id="A0A9D1UVC4"/>
<dbReference type="Gene3D" id="3.40.140.10">
    <property type="entry name" value="Cytidine Deaminase, domain 2"/>
    <property type="match status" value="1"/>
</dbReference>
<dbReference type="Proteomes" id="UP000824151">
    <property type="component" value="Unassembled WGS sequence"/>
</dbReference>
<evidence type="ECO:0000256" key="5">
    <source>
        <dbReference type="ARBA" id="ARBA00007417"/>
    </source>
</evidence>
<evidence type="ECO:0000256" key="12">
    <source>
        <dbReference type="PIRSR" id="PIRSR006769-1"/>
    </source>
</evidence>
<feature type="active site" description="Proton donor" evidence="12">
    <location>
        <position position="58"/>
    </location>
</feature>
<keyword evidence="6 11" id="KW-0521">NADP</keyword>
<feature type="binding site" evidence="13">
    <location>
        <position position="195"/>
    </location>
    <ligand>
        <name>NADP(+)</name>
        <dbReference type="ChEBI" id="CHEBI:58349"/>
    </ligand>
</feature>
<dbReference type="GO" id="GO:0009231">
    <property type="term" value="P:riboflavin biosynthetic process"/>
    <property type="evidence" value="ECO:0007669"/>
    <property type="project" value="UniProtKB-KW"/>
</dbReference>
<feature type="binding site" evidence="13">
    <location>
        <position position="232"/>
    </location>
    <ligand>
        <name>substrate</name>
    </ligand>
</feature>
<feature type="region of interest" description="Disordered" evidence="15">
    <location>
        <begin position="371"/>
        <end position="390"/>
    </location>
</feature>
<evidence type="ECO:0000256" key="4">
    <source>
        <dbReference type="ARBA" id="ARBA00005259"/>
    </source>
</evidence>
<dbReference type="Pfam" id="PF01872">
    <property type="entry name" value="RibD_C"/>
    <property type="match status" value="1"/>
</dbReference>
<dbReference type="PANTHER" id="PTHR38011:SF7">
    <property type="entry name" value="2,5-DIAMINO-6-RIBOSYLAMINO-4(3H)-PYRIMIDINONE 5'-PHOSPHATE REDUCTASE"/>
    <property type="match status" value="1"/>
</dbReference>
<organism evidence="17 18">
    <name type="scientific">Candidatus Nesterenkonia stercoripullorum</name>
    <dbReference type="NCBI Taxonomy" id="2838701"/>
    <lineage>
        <taxon>Bacteria</taxon>
        <taxon>Bacillati</taxon>
        <taxon>Actinomycetota</taxon>
        <taxon>Actinomycetes</taxon>
        <taxon>Micrococcales</taxon>
        <taxon>Micrococcaceae</taxon>
        <taxon>Nesterenkonia</taxon>
    </lineage>
</organism>
<dbReference type="EC" id="3.5.4.26" evidence="11"/>
<evidence type="ECO:0000256" key="11">
    <source>
        <dbReference type="PIRNR" id="PIRNR006769"/>
    </source>
</evidence>
<dbReference type="NCBIfam" id="TIGR00326">
    <property type="entry name" value="eubact_ribD"/>
    <property type="match status" value="1"/>
</dbReference>